<keyword evidence="11" id="KW-1185">Reference proteome</keyword>
<comment type="caution">
    <text evidence="10">The sequence shown here is derived from an EMBL/GenBank/DDBJ whole genome shotgun (WGS) entry which is preliminary data.</text>
</comment>
<evidence type="ECO:0008006" key="12">
    <source>
        <dbReference type="Google" id="ProtNLM"/>
    </source>
</evidence>
<evidence type="ECO:0000256" key="4">
    <source>
        <dbReference type="ARBA" id="ARBA00022692"/>
    </source>
</evidence>
<accession>A0AAP0GCQ4</accession>
<dbReference type="Proteomes" id="UP001418222">
    <property type="component" value="Unassembled WGS sequence"/>
</dbReference>
<comment type="function">
    <text evidence="1">Component of the MICOS complex, a large protein complex of the mitochondrial inner membrane that plays crucial roles in the maintenance of crista junctions, inner membrane architecture, and formation of contact sites to the outer membrane.</text>
</comment>
<evidence type="ECO:0000256" key="7">
    <source>
        <dbReference type="ARBA" id="ARBA00023128"/>
    </source>
</evidence>
<evidence type="ECO:0000313" key="11">
    <source>
        <dbReference type="Proteomes" id="UP001418222"/>
    </source>
</evidence>
<evidence type="ECO:0000256" key="9">
    <source>
        <dbReference type="SAM" id="MobiDB-lite"/>
    </source>
</evidence>
<gene>
    <name evidence="10" type="ORF">KSP39_PZI004255</name>
</gene>
<evidence type="ECO:0000256" key="3">
    <source>
        <dbReference type="ARBA" id="ARBA00006792"/>
    </source>
</evidence>
<keyword evidence="4" id="KW-0812">Transmembrane</keyword>
<dbReference type="InterPro" id="IPR007512">
    <property type="entry name" value="Mic10"/>
</dbReference>
<keyword evidence="8" id="KW-0472">Membrane</keyword>
<dbReference type="EMBL" id="JBBWWQ010000003">
    <property type="protein sequence ID" value="KAK8951506.1"/>
    <property type="molecule type" value="Genomic_DNA"/>
</dbReference>
<name>A0AAP0GCQ4_9ASPA</name>
<evidence type="ECO:0000256" key="5">
    <source>
        <dbReference type="ARBA" id="ARBA00022792"/>
    </source>
</evidence>
<proteinExistence type="inferred from homology"/>
<keyword evidence="6" id="KW-1133">Transmembrane helix</keyword>
<dbReference type="PANTHER" id="PTHR21304:SF0">
    <property type="entry name" value="MICOS COMPLEX SUBUNIT MIC10"/>
    <property type="match status" value="1"/>
</dbReference>
<evidence type="ECO:0000256" key="8">
    <source>
        <dbReference type="ARBA" id="ARBA00023136"/>
    </source>
</evidence>
<comment type="similarity">
    <text evidence="3">Belongs to the MICOS complex subunit Mic10 family.</text>
</comment>
<comment type="subcellular location">
    <subcellularLocation>
        <location evidence="2">Mitochondrion inner membrane</location>
        <topology evidence="2">Single-pass membrane protein</topology>
    </subcellularLocation>
</comment>
<dbReference type="PANTHER" id="PTHR21304">
    <property type="entry name" value="MICOS COMPLEX SUBUNIT MIC10"/>
    <property type="match status" value="1"/>
</dbReference>
<feature type="compositionally biased region" description="Polar residues" evidence="9">
    <location>
        <begin position="317"/>
        <end position="330"/>
    </location>
</feature>
<reference evidence="10 11" key="1">
    <citation type="journal article" date="2022" name="Nat. Plants">
        <title>Genomes of leafy and leafless Platanthera orchids illuminate the evolution of mycoheterotrophy.</title>
        <authorList>
            <person name="Li M.H."/>
            <person name="Liu K.W."/>
            <person name="Li Z."/>
            <person name="Lu H.C."/>
            <person name="Ye Q.L."/>
            <person name="Zhang D."/>
            <person name="Wang J.Y."/>
            <person name="Li Y.F."/>
            <person name="Zhong Z.M."/>
            <person name="Liu X."/>
            <person name="Yu X."/>
            <person name="Liu D.K."/>
            <person name="Tu X.D."/>
            <person name="Liu B."/>
            <person name="Hao Y."/>
            <person name="Liao X.Y."/>
            <person name="Jiang Y.T."/>
            <person name="Sun W.H."/>
            <person name="Chen J."/>
            <person name="Chen Y.Q."/>
            <person name="Ai Y."/>
            <person name="Zhai J.W."/>
            <person name="Wu S.S."/>
            <person name="Zhou Z."/>
            <person name="Hsiao Y.Y."/>
            <person name="Wu W.L."/>
            <person name="Chen Y.Y."/>
            <person name="Lin Y.F."/>
            <person name="Hsu J.L."/>
            <person name="Li C.Y."/>
            <person name="Wang Z.W."/>
            <person name="Zhao X."/>
            <person name="Zhong W.Y."/>
            <person name="Ma X.K."/>
            <person name="Ma L."/>
            <person name="Huang J."/>
            <person name="Chen G.Z."/>
            <person name="Huang M.Z."/>
            <person name="Huang L."/>
            <person name="Peng D.H."/>
            <person name="Luo Y.B."/>
            <person name="Zou S.Q."/>
            <person name="Chen S.P."/>
            <person name="Lan S."/>
            <person name="Tsai W.C."/>
            <person name="Van de Peer Y."/>
            <person name="Liu Z.J."/>
        </authorList>
    </citation>
    <scope>NUCLEOTIDE SEQUENCE [LARGE SCALE GENOMIC DNA]</scope>
    <source>
        <strain evidence="10">Lor287</strain>
    </source>
</reference>
<dbReference type="GO" id="GO:0061617">
    <property type="term" value="C:MICOS complex"/>
    <property type="evidence" value="ECO:0007669"/>
    <property type="project" value="InterPro"/>
</dbReference>
<feature type="region of interest" description="Disordered" evidence="9">
    <location>
        <begin position="386"/>
        <end position="405"/>
    </location>
</feature>
<feature type="compositionally biased region" description="Basic and acidic residues" evidence="9">
    <location>
        <begin position="386"/>
        <end position="397"/>
    </location>
</feature>
<dbReference type="AlphaFoldDB" id="A0AAP0GCQ4"/>
<feature type="region of interest" description="Disordered" evidence="9">
    <location>
        <begin position="317"/>
        <end position="336"/>
    </location>
</feature>
<protein>
    <recommendedName>
        <fullName evidence="12">MICOS complex subunit MIC10</fullName>
    </recommendedName>
</protein>
<keyword evidence="7" id="KW-0496">Mitochondrion</keyword>
<keyword evidence="5" id="KW-0999">Mitochondrion inner membrane</keyword>
<evidence type="ECO:0000313" key="10">
    <source>
        <dbReference type="EMBL" id="KAK8951506.1"/>
    </source>
</evidence>
<evidence type="ECO:0000256" key="1">
    <source>
        <dbReference type="ARBA" id="ARBA00002689"/>
    </source>
</evidence>
<evidence type="ECO:0000256" key="6">
    <source>
        <dbReference type="ARBA" id="ARBA00022989"/>
    </source>
</evidence>
<dbReference type="Pfam" id="PF04418">
    <property type="entry name" value="DUF543"/>
    <property type="match status" value="1"/>
</dbReference>
<evidence type="ECO:0000256" key="2">
    <source>
        <dbReference type="ARBA" id="ARBA00004434"/>
    </source>
</evidence>
<sequence length="405" mass="44709">MPVSFAVVWRVQQNTLSAPKLNPNPAIHAVPENWSFQHKHYKGVFLEFLIPVLPATLLHRHNPSTPLTTRVYAESSPMQTQAWDNNYHPLESLTFSTKRIPYSCIKEDFTCPRRKIVTLDDLLGAIENLTGWKAPQQLFLHRTSLGSRIGPRELHQWLALLLLLLPPSSPFFSLGPNHPRRTRLRHTPVSLAVCPTRACDTPVSQAVFHTQRHSTPPGIHPSRTWPGTRPCPRPCCLSTIIDRALSRTRLDTHRKGHALGHARVPGRVHWTRPGTRPWSPITRWASVAFGAGVGIGTAYTECSYIFDGSVPKWTSPKISSVSYGSSQTTGVGEKRKKNKISGGIFTRRKGARSGELQGREGPVLGADTLRVEGDGAATGEEMLRAGEGLRLERRAGERATGGSGA</sequence>
<organism evidence="10 11">
    <name type="scientific">Platanthera zijinensis</name>
    <dbReference type="NCBI Taxonomy" id="2320716"/>
    <lineage>
        <taxon>Eukaryota</taxon>
        <taxon>Viridiplantae</taxon>
        <taxon>Streptophyta</taxon>
        <taxon>Embryophyta</taxon>
        <taxon>Tracheophyta</taxon>
        <taxon>Spermatophyta</taxon>
        <taxon>Magnoliopsida</taxon>
        <taxon>Liliopsida</taxon>
        <taxon>Asparagales</taxon>
        <taxon>Orchidaceae</taxon>
        <taxon>Orchidoideae</taxon>
        <taxon>Orchideae</taxon>
        <taxon>Orchidinae</taxon>
        <taxon>Platanthera</taxon>
    </lineage>
</organism>